<evidence type="ECO:0000313" key="10">
    <source>
        <dbReference type="Proteomes" id="UP000664844"/>
    </source>
</evidence>
<protein>
    <recommendedName>
        <fullName evidence="5">Exodeoxyribonuclease 7 large subunit</fullName>
        <ecNumber evidence="5">3.1.11.6</ecNumber>
    </recommendedName>
    <alternativeName>
        <fullName evidence="5">Exodeoxyribonuclease VII large subunit</fullName>
        <shortName evidence="5">Exonuclease VII large subunit</shortName>
    </alternativeName>
</protein>
<keyword evidence="2 5" id="KW-0540">Nuclease</keyword>
<dbReference type="Pfam" id="PF02601">
    <property type="entry name" value="Exonuc_VII_L"/>
    <property type="match status" value="1"/>
</dbReference>
<evidence type="ECO:0000313" key="9">
    <source>
        <dbReference type="EMBL" id="MBO0347964.1"/>
    </source>
</evidence>
<evidence type="ECO:0000256" key="5">
    <source>
        <dbReference type="HAMAP-Rule" id="MF_00378"/>
    </source>
</evidence>
<keyword evidence="4 5" id="KW-0269">Exonuclease</keyword>
<comment type="subcellular location">
    <subcellularLocation>
        <location evidence="5 6">Cytoplasm</location>
    </subcellularLocation>
</comment>
<keyword evidence="3 5" id="KW-0378">Hydrolase</keyword>
<evidence type="ECO:0000256" key="3">
    <source>
        <dbReference type="ARBA" id="ARBA00022801"/>
    </source>
</evidence>
<comment type="similarity">
    <text evidence="5 6">Belongs to the XseA family.</text>
</comment>
<accession>A0ABS3FLV5</accession>
<dbReference type="InterPro" id="IPR003753">
    <property type="entry name" value="Exonuc_VII_L"/>
</dbReference>
<dbReference type="RefSeq" id="WP_207086537.1">
    <property type="nucleotide sequence ID" value="NZ_JAFLQW010000057.1"/>
</dbReference>
<evidence type="ECO:0000256" key="1">
    <source>
        <dbReference type="ARBA" id="ARBA00022490"/>
    </source>
</evidence>
<dbReference type="InterPro" id="IPR020579">
    <property type="entry name" value="Exonuc_VII_lsu_C"/>
</dbReference>
<evidence type="ECO:0000256" key="2">
    <source>
        <dbReference type="ARBA" id="ARBA00022722"/>
    </source>
</evidence>
<dbReference type="PANTHER" id="PTHR30008">
    <property type="entry name" value="EXODEOXYRIBONUCLEASE 7 LARGE SUBUNIT"/>
    <property type="match status" value="1"/>
</dbReference>
<dbReference type="EC" id="3.1.11.6" evidence="5"/>
<comment type="subunit">
    <text evidence="5">Heterooligomer composed of large and small subunits.</text>
</comment>
<gene>
    <name evidence="5" type="primary">xseA</name>
    <name evidence="9" type="ORF">J0895_02360</name>
</gene>
<evidence type="ECO:0000256" key="4">
    <source>
        <dbReference type="ARBA" id="ARBA00022839"/>
    </source>
</evidence>
<sequence length="410" mass="45840">MNESNAYQMLTDTALSVAGLTAYIQELLELDSQLRQVWVMGEVSSANRHRSGLFFTLQEPDGSATIRCVVWSSQLEKLVQMPSRGEQILVLGSIRMYPKRGEYQLTVWQGFPAGEGLQALRYRQLRSRLETEGLFDADRKRRLPRHPQIVAVVTSPQAAAWGDIQRTLNQRYPGLRVLLSPATVQGEQAPASIEAAIARVEADNRASVLILARGGGASEDLACFNDERVVRAISQCSIPVITGIGHERDESLADLVADVRTSTPTAAAEIVVPELASLYAEHRSRVERVKAAMVEQMAQEVEGINYLRSRLYRLPLERQLKEDWQSLQWLQKRLVQVTLQQGDRAQQRCELLRQKLATLDPQQVLQRGYAVLKKEDGAIARSSRELVPGDEAIVQLAQGQVKVQITEILE</sequence>
<comment type="caution">
    <text evidence="9">The sequence shown here is derived from an EMBL/GenBank/DDBJ whole genome shotgun (WGS) entry which is preliminary data.</text>
</comment>
<dbReference type="PANTHER" id="PTHR30008:SF0">
    <property type="entry name" value="EXODEOXYRIBONUCLEASE 7 LARGE SUBUNIT"/>
    <property type="match status" value="1"/>
</dbReference>
<comment type="function">
    <text evidence="5">Bidirectionally degrades single-stranded DNA into large acid-insoluble oligonucleotides, which are then degraded further into small acid-soluble oligonucleotides.</text>
</comment>
<dbReference type="CDD" id="cd04489">
    <property type="entry name" value="ExoVII_LU_OBF"/>
    <property type="match status" value="1"/>
</dbReference>
<evidence type="ECO:0000259" key="7">
    <source>
        <dbReference type="Pfam" id="PF02601"/>
    </source>
</evidence>
<dbReference type="NCBIfam" id="TIGR00237">
    <property type="entry name" value="xseA"/>
    <property type="match status" value="1"/>
</dbReference>
<reference evidence="9 10" key="1">
    <citation type="submission" date="2021-03" db="EMBL/GenBank/DDBJ databases">
        <title>Metabolic Capacity of the Antarctic Cyanobacterium Phormidium pseudopriestleyi that Sustains Oxygenic Photosynthesis in the Presence of Hydrogen Sulfide.</title>
        <authorList>
            <person name="Lumian J.E."/>
            <person name="Jungblut A.D."/>
            <person name="Dillon M.L."/>
            <person name="Hawes I."/>
            <person name="Doran P.T."/>
            <person name="Mackey T.J."/>
            <person name="Dick G.J."/>
            <person name="Grettenberger C.L."/>
            <person name="Sumner D.Y."/>
        </authorList>
    </citation>
    <scope>NUCLEOTIDE SEQUENCE [LARGE SCALE GENOMIC DNA]</scope>
    <source>
        <strain evidence="9 10">FRX01</strain>
    </source>
</reference>
<dbReference type="HAMAP" id="MF_00378">
    <property type="entry name" value="Exonuc_7_L"/>
    <property type="match status" value="1"/>
</dbReference>
<name>A0ABS3FLV5_9CYAN</name>
<feature type="domain" description="OB-fold nucleic acid binding" evidence="8">
    <location>
        <begin position="15"/>
        <end position="109"/>
    </location>
</feature>
<organism evidence="9 10">
    <name type="scientific">Phormidium pseudopriestleyi FRX01</name>
    <dbReference type="NCBI Taxonomy" id="1759528"/>
    <lineage>
        <taxon>Bacteria</taxon>
        <taxon>Bacillati</taxon>
        <taxon>Cyanobacteriota</taxon>
        <taxon>Cyanophyceae</taxon>
        <taxon>Oscillatoriophycideae</taxon>
        <taxon>Oscillatoriales</taxon>
        <taxon>Oscillatoriaceae</taxon>
        <taxon>Phormidium</taxon>
    </lineage>
</organism>
<evidence type="ECO:0000259" key="8">
    <source>
        <dbReference type="Pfam" id="PF13742"/>
    </source>
</evidence>
<dbReference type="InterPro" id="IPR025824">
    <property type="entry name" value="OB-fold_nuc-bd_dom"/>
</dbReference>
<dbReference type="Proteomes" id="UP000664844">
    <property type="component" value="Unassembled WGS sequence"/>
</dbReference>
<feature type="domain" description="Exonuclease VII large subunit C-terminal" evidence="7">
    <location>
        <begin position="134"/>
        <end position="337"/>
    </location>
</feature>
<comment type="catalytic activity">
    <reaction evidence="5 6">
        <text>Exonucleolytic cleavage in either 5'- to 3'- or 3'- to 5'-direction to yield nucleoside 5'-phosphates.</text>
        <dbReference type="EC" id="3.1.11.6"/>
    </reaction>
</comment>
<keyword evidence="10" id="KW-1185">Reference proteome</keyword>
<dbReference type="Pfam" id="PF13742">
    <property type="entry name" value="tRNA_anti_2"/>
    <property type="match status" value="1"/>
</dbReference>
<proteinExistence type="inferred from homology"/>
<evidence type="ECO:0000256" key="6">
    <source>
        <dbReference type="RuleBase" id="RU004355"/>
    </source>
</evidence>
<dbReference type="EMBL" id="JAFLQW010000057">
    <property type="protein sequence ID" value="MBO0347964.1"/>
    <property type="molecule type" value="Genomic_DNA"/>
</dbReference>
<keyword evidence="1 5" id="KW-0963">Cytoplasm</keyword>